<protein>
    <recommendedName>
        <fullName evidence="2">DUF5722 domain-containing protein</fullName>
    </recommendedName>
</protein>
<evidence type="ECO:0000313" key="3">
    <source>
        <dbReference type="EMBL" id="TWT94653.1"/>
    </source>
</evidence>
<gene>
    <name evidence="3" type="ORF">Pla52n_54740</name>
</gene>
<feature type="transmembrane region" description="Helical" evidence="1">
    <location>
        <begin position="12"/>
        <end position="31"/>
    </location>
</feature>
<dbReference type="AlphaFoldDB" id="A0A5C6A8P7"/>
<dbReference type="Proteomes" id="UP000320176">
    <property type="component" value="Unassembled WGS sequence"/>
</dbReference>
<proteinExistence type="predicted"/>
<dbReference type="Pfam" id="PF18989">
    <property type="entry name" value="DUF5722"/>
    <property type="match status" value="1"/>
</dbReference>
<dbReference type="InterPro" id="IPR043780">
    <property type="entry name" value="DUF5722"/>
</dbReference>
<evidence type="ECO:0000256" key="1">
    <source>
        <dbReference type="SAM" id="Phobius"/>
    </source>
</evidence>
<evidence type="ECO:0000313" key="4">
    <source>
        <dbReference type="Proteomes" id="UP000320176"/>
    </source>
</evidence>
<evidence type="ECO:0000259" key="2">
    <source>
        <dbReference type="Pfam" id="PF18989"/>
    </source>
</evidence>
<dbReference type="SUPFAM" id="SSF51445">
    <property type="entry name" value="(Trans)glycosidases"/>
    <property type="match status" value="1"/>
</dbReference>
<keyword evidence="1" id="KW-1133">Transmembrane helix</keyword>
<feature type="domain" description="DUF5722" evidence="2">
    <location>
        <begin position="329"/>
        <end position="715"/>
    </location>
</feature>
<keyword evidence="4" id="KW-1185">Reference proteome</keyword>
<accession>A0A5C6A8P7</accession>
<keyword evidence="1" id="KW-0472">Membrane</keyword>
<reference evidence="3 4" key="1">
    <citation type="submission" date="2019-02" db="EMBL/GenBank/DDBJ databases">
        <title>Deep-cultivation of Planctomycetes and their phenomic and genomic characterization uncovers novel biology.</title>
        <authorList>
            <person name="Wiegand S."/>
            <person name="Jogler M."/>
            <person name="Boedeker C."/>
            <person name="Pinto D."/>
            <person name="Vollmers J."/>
            <person name="Rivas-Marin E."/>
            <person name="Kohn T."/>
            <person name="Peeters S.H."/>
            <person name="Heuer A."/>
            <person name="Rast P."/>
            <person name="Oberbeckmann S."/>
            <person name="Bunk B."/>
            <person name="Jeske O."/>
            <person name="Meyerdierks A."/>
            <person name="Storesund J.E."/>
            <person name="Kallscheuer N."/>
            <person name="Luecker S."/>
            <person name="Lage O.M."/>
            <person name="Pohl T."/>
            <person name="Merkel B.J."/>
            <person name="Hornburger P."/>
            <person name="Mueller R.-W."/>
            <person name="Bruemmer F."/>
            <person name="Labrenz M."/>
            <person name="Spormann A.M."/>
            <person name="Op Den Camp H."/>
            <person name="Overmann J."/>
            <person name="Amann R."/>
            <person name="Jetten M.S.M."/>
            <person name="Mascher T."/>
            <person name="Medema M.H."/>
            <person name="Devos D.P."/>
            <person name="Kaster A.-K."/>
            <person name="Ovreas L."/>
            <person name="Rohde M."/>
            <person name="Galperin M.Y."/>
            <person name="Jogler C."/>
        </authorList>
    </citation>
    <scope>NUCLEOTIDE SEQUENCE [LARGE SCALE GENOMIC DNA]</scope>
    <source>
        <strain evidence="3 4">Pla52n</strain>
    </source>
</reference>
<organism evidence="3 4">
    <name type="scientific">Stieleria varia</name>
    <dbReference type="NCBI Taxonomy" id="2528005"/>
    <lineage>
        <taxon>Bacteria</taxon>
        <taxon>Pseudomonadati</taxon>
        <taxon>Planctomycetota</taxon>
        <taxon>Planctomycetia</taxon>
        <taxon>Pirellulales</taxon>
        <taxon>Pirellulaceae</taxon>
        <taxon>Stieleria</taxon>
    </lineage>
</organism>
<dbReference type="InterPro" id="IPR017853">
    <property type="entry name" value="GH"/>
</dbReference>
<sequence length="723" mass="81271">MRSTNLPHHTAIARVVIAIMFVIAVLAQSTVNWHHASGAESPLALRPVGSLQLVASNHLTVTVTDDVITLVTTGSDPYLIMQMIPRVDGAEDQILACDYFCPTGISAIEFRIGPPFPHTSAALPAFSPAEGWTTWSANIGRLAPTAWDGSKTKQWRVDFGSEPEVQIQLRNVHVRALTPQEIESRDRYDALKKAKQDDAANLLDYVQRMMPARISRVIRVGDNIQVQGQVDEQELRNDTVAVVVRSPEQLASRAISKVELATAKRITPDDNGNFAIDVPVDGWPGSESACARFQLVRLSGDTADRAVSHCRYIEATALNSSNDLPEPPPLRSAKGLTCITSRFNADQLRDLGIRHCSVNVLLGGLVDDQPRPGYQRVELPSGKWYANVRRLSGLDHDVRMANEAGAVVAAILLIRNRSKGDESTLAHHEADPAGTYAMPDLTTDESIRRYRATLELLADRYARADNTYGRIDHWIVHNEVDYGWQWTNMGQQPMPLFMDHYISSLRLVDHCMRRVNPHARAFISLTHRWNVPDNQPWKTYAPREMLHHLIDRCRVEGDFPWGIAYHPYPESLWKSDTWNDRQVSDTLDTPLITIRNLPVLETFMQSDLARTSDGKVRPVLLSEQGFHAPMDDPEALQRQSAALLYTWQQMRKCPSILAFDYHRPSDHPNEGGLMLGLRGLPTPTNPLGEPKPAWSVYRDIATPRESDLMRQYKPFWSNANMDR</sequence>
<dbReference type="EMBL" id="SJPN01000007">
    <property type="protein sequence ID" value="TWT94653.1"/>
    <property type="molecule type" value="Genomic_DNA"/>
</dbReference>
<dbReference type="OrthoDB" id="175224at2"/>
<keyword evidence="1" id="KW-0812">Transmembrane</keyword>
<comment type="caution">
    <text evidence="3">The sequence shown here is derived from an EMBL/GenBank/DDBJ whole genome shotgun (WGS) entry which is preliminary data.</text>
</comment>
<name>A0A5C6A8P7_9BACT</name>
<dbReference type="Gene3D" id="3.20.20.80">
    <property type="entry name" value="Glycosidases"/>
    <property type="match status" value="1"/>
</dbReference>